<keyword evidence="2" id="KW-1185">Reference proteome</keyword>
<dbReference type="Proteomes" id="UP000700732">
    <property type="component" value="Unassembled WGS sequence"/>
</dbReference>
<gene>
    <name evidence="1" type="ORF">FH603_5029</name>
</gene>
<comment type="caution">
    <text evidence="1">The sequence shown here is derived from an EMBL/GenBank/DDBJ whole genome shotgun (WGS) entry which is preliminary data.</text>
</comment>
<name>A0ABR6WER0_9BACT</name>
<reference evidence="1 2" key="1">
    <citation type="submission" date="2019-06" db="EMBL/GenBank/DDBJ databases">
        <title>Spirosoma utsteinense sp. nov. isolated from Antarctic ice-free soils.</title>
        <authorList>
            <person name="Tahon G."/>
        </authorList>
    </citation>
    <scope>NUCLEOTIDE SEQUENCE [LARGE SCALE GENOMIC DNA]</scope>
    <source>
        <strain evidence="1 2">LMG 31447</strain>
    </source>
</reference>
<evidence type="ECO:0000313" key="2">
    <source>
        <dbReference type="Proteomes" id="UP000700732"/>
    </source>
</evidence>
<proteinExistence type="predicted"/>
<sequence length="140" mass="15514">MTSVPISSTSSAVIDFTSLTTVAYTFPTSDPRFSAAPMYRGNNYQMLWSGNTNKDASVIYQGPNNELDGVLFDVLGDSSNPASFSNFIRSNVYSLFDVDMNASVIFQGPANEPDLIFFEVFTHPENTSQFVNFIIRQQLP</sequence>
<organism evidence="1 2">
    <name type="scientific">Spirosoma utsteinense</name>
    <dbReference type="NCBI Taxonomy" id="2585773"/>
    <lineage>
        <taxon>Bacteria</taxon>
        <taxon>Pseudomonadati</taxon>
        <taxon>Bacteroidota</taxon>
        <taxon>Cytophagia</taxon>
        <taxon>Cytophagales</taxon>
        <taxon>Cytophagaceae</taxon>
        <taxon>Spirosoma</taxon>
    </lineage>
</organism>
<protein>
    <submittedName>
        <fullName evidence="1">Uncharacterized protein</fullName>
    </submittedName>
</protein>
<evidence type="ECO:0000313" key="1">
    <source>
        <dbReference type="EMBL" id="MBC3794500.1"/>
    </source>
</evidence>
<accession>A0ABR6WER0</accession>
<dbReference type="RefSeq" id="WP_186741091.1">
    <property type="nucleotide sequence ID" value="NZ_VFIA01000047.1"/>
</dbReference>
<dbReference type="EMBL" id="VFIA01000047">
    <property type="protein sequence ID" value="MBC3794500.1"/>
    <property type="molecule type" value="Genomic_DNA"/>
</dbReference>